<reference evidence="1" key="1">
    <citation type="submission" date="2023-01" db="EMBL/GenBank/DDBJ databases">
        <title>Whole-genome sequence of Pseudomonas putida NBRC 14671.</title>
        <authorList>
            <person name="Morohoshi T."/>
            <person name="Someya N."/>
        </authorList>
    </citation>
    <scope>NUCLEOTIDE SEQUENCE</scope>
    <source>
        <strain evidence="1">NBRC 14671</strain>
    </source>
</reference>
<proteinExistence type="predicted"/>
<comment type="caution">
    <text evidence="1">The sequence shown here is derived from an EMBL/GenBank/DDBJ whole genome shotgun (WGS) entry which is preliminary data.</text>
</comment>
<dbReference type="EMBL" id="BSKJ01000012">
    <property type="protein sequence ID" value="GLO37702.1"/>
    <property type="molecule type" value="Genomic_DNA"/>
</dbReference>
<organism evidence="1 2">
    <name type="scientific">Pseudomonas putida</name>
    <name type="common">Arthrobacter siderocapsulatus</name>
    <dbReference type="NCBI Taxonomy" id="303"/>
    <lineage>
        <taxon>Bacteria</taxon>
        <taxon>Pseudomonadati</taxon>
        <taxon>Pseudomonadota</taxon>
        <taxon>Gammaproteobacteria</taxon>
        <taxon>Pseudomonadales</taxon>
        <taxon>Pseudomonadaceae</taxon>
        <taxon>Pseudomonas</taxon>
    </lineage>
</organism>
<evidence type="ECO:0000313" key="2">
    <source>
        <dbReference type="Proteomes" id="UP001161257"/>
    </source>
</evidence>
<dbReference type="Proteomes" id="UP001161257">
    <property type="component" value="Unassembled WGS sequence"/>
</dbReference>
<accession>A0AA37RFC2</accession>
<gene>
    <name evidence="1" type="ORF">PPUN14671_45390</name>
</gene>
<sequence length="40" mass="4280">MLYGAQGLGAAGAGMHLETTIEEMALQVLAQAWVVFDEEK</sequence>
<name>A0AA37RFC2_PSEPU</name>
<protein>
    <submittedName>
        <fullName evidence="1">Uncharacterized protein</fullName>
    </submittedName>
</protein>
<dbReference type="AlphaFoldDB" id="A0AA37RFC2"/>
<evidence type="ECO:0000313" key="1">
    <source>
        <dbReference type="EMBL" id="GLO37702.1"/>
    </source>
</evidence>